<feature type="region of interest" description="Disordered" evidence="1">
    <location>
        <begin position="452"/>
        <end position="486"/>
    </location>
</feature>
<evidence type="ECO:0000256" key="1">
    <source>
        <dbReference type="SAM" id="MobiDB-lite"/>
    </source>
</evidence>
<protein>
    <submittedName>
        <fullName evidence="2">Uncharacterized protein</fullName>
    </submittedName>
</protein>
<evidence type="ECO:0000313" key="2">
    <source>
        <dbReference type="EMBL" id="KAG5486691.1"/>
    </source>
</evidence>
<comment type="caution">
    <text evidence="2">The sequence shown here is derived from an EMBL/GenBank/DDBJ whole genome shotgun (WGS) entry which is preliminary data.</text>
</comment>
<gene>
    <name evidence="2" type="ORF">LSCM1_07944</name>
</gene>
<dbReference type="KEGG" id="lmat:92517804"/>
<dbReference type="AlphaFoldDB" id="A0A836H4H0"/>
<dbReference type="GeneID" id="92517804"/>
<dbReference type="Proteomes" id="UP000673552">
    <property type="component" value="Unassembled WGS sequence"/>
</dbReference>
<feature type="compositionally biased region" description="Gly residues" evidence="1">
    <location>
        <begin position="312"/>
        <end position="321"/>
    </location>
</feature>
<keyword evidence="3" id="KW-1185">Reference proteome</keyword>
<feature type="region of interest" description="Disordered" evidence="1">
    <location>
        <begin position="532"/>
        <end position="556"/>
    </location>
</feature>
<feature type="compositionally biased region" description="Basic and acidic residues" evidence="1">
    <location>
        <begin position="225"/>
        <end position="236"/>
    </location>
</feature>
<feature type="region of interest" description="Disordered" evidence="1">
    <location>
        <begin position="307"/>
        <end position="367"/>
    </location>
</feature>
<feature type="region of interest" description="Disordered" evidence="1">
    <location>
        <begin position="901"/>
        <end position="927"/>
    </location>
</feature>
<evidence type="ECO:0000313" key="3">
    <source>
        <dbReference type="Proteomes" id="UP000673552"/>
    </source>
</evidence>
<reference evidence="3" key="2">
    <citation type="journal article" date="2021" name="Sci. Data">
        <title>Chromosome-scale genome sequencing, assembly and annotation of six genomes from subfamily Leishmaniinae.</title>
        <authorList>
            <person name="Almutairi H."/>
            <person name="Urbaniak M.D."/>
            <person name="Bates M.D."/>
            <person name="Jariyapan N."/>
            <person name="Kwakye-Nuako G."/>
            <person name="Thomaz Soccol V."/>
            <person name="Al-Salem W.S."/>
            <person name="Dillon R.J."/>
            <person name="Bates P.A."/>
            <person name="Gatherer D."/>
        </authorList>
    </citation>
    <scope>NUCLEOTIDE SEQUENCE [LARGE SCALE GENOMIC DNA]</scope>
</reference>
<accession>A0A836H4H0</accession>
<dbReference type="OrthoDB" id="264437at2759"/>
<feature type="region of interest" description="Disordered" evidence="1">
    <location>
        <begin position="653"/>
        <end position="676"/>
    </location>
</feature>
<dbReference type="RefSeq" id="XP_067181148.1">
    <property type="nucleotide sequence ID" value="XM_067325292.1"/>
</dbReference>
<organism evidence="2 3">
    <name type="scientific">Leishmania martiniquensis</name>
    <dbReference type="NCBI Taxonomy" id="1580590"/>
    <lineage>
        <taxon>Eukaryota</taxon>
        <taxon>Discoba</taxon>
        <taxon>Euglenozoa</taxon>
        <taxon>Kinetoplastea</taxon>
        <taxon>Metakinetoplastina</taxon>
        <taxon>Trypanosomatida</taxon>
        <taxon>Trypanosomatidae</taxon>
        <taxon>Leishmaniinae</taxon>
        <taxon>Leishmania</taxon>
    </lineage>
</organism>
<feature type="region of interest" description="Disordered" evidence="1">
    <location>
        <begin position="168"/>
        <end position="289"/>
    </location>
</feature>
<reference evidence="3" key="1">
    <citation type="journal article" date="2021" name="Microbiol. Resour. Announc.">
        <title>LGAAP: Leishmaniinae Genome Assembly and Annotation Pipeline.</title>
        <authorList>
            <person name="Almutairi H."/>
            <person name="Urbaniak M.D."/>
            <person name="Bates M.D."/>
            <person name="Jariyapan N."/>
            <person name="Kwakye-Nuako G."/>
            <person name="Thomaz-Soccol V."/>
            <person name="Al-Salem W.S."/>
            <person name="Dillon R.J."/>
            <person name="Bates P.A."/>
            <person name="Gatherer D."/>
        </authorList>
    </citation>
    <scope>NUCLEOTIDE SEQUENCE [LARGE SCALE GENOMIC DNA]</scope>
</reference>
<feature type="region of interest" description="Disordered" evidence="1">
    <location>
        <begin position="36"/>
        <end position="67"/>
    </location>
</feature>
<sequence>MLDSGYMRVAAYHASADEADGDELYASTISTDCYGSSGEGAPDLEVEASPTRQDGSPGVEAVRRDGDTSYFSDYAEREVRRHDQAALLAQRPLSDGVKEGDHACSRELLPRLSDDDGARPVTGAAAQGGVGDFFKAEYESNTRRYREELSPVPAGTFDTAVSSAKMMGSATPLKSEGGRRSSWRDPPSAFSRPFLEDAAAAYSKQRQLSEDMPFRHQWPPGSPDRTSRSRFERRPDGLPYRGGPPSVAVREGTVAPSPSPGSERSAATSSTTDQGAPGHRRTNCASSSRASTLATIEAAHVVSVTDVSTNGNGKGCEGGKGASATAQTLPPREVPRGHGASPSHSPKGGKAAAHLTPPRPLNGTATTPMARQTRENDSLMRAMFPALETAVQTGPQIRVVRARPPRGAPLILQCTGHVSTPTRTILVDHTLVEDDDEEKEDTVTAGLHTSAYNETGDRSNLSSPSASADEVPLLNGGERGGSGGCDTSNRLHTTGPAMPHSRTCRAARSASPLLSLTDAQFADGDPAILARQQQPESRHHDLGASPSLSPPKTCEEEDADAMPDLIDFSVHTEGLEQNWQDESLTLCGYSVEPLRVTRDASAPPEICPRHQVPPRHPFLAPSPRSAIAPAVASSNESQELPTALQDAVQLQVGEGARERPQGGAPSSRDPSHLERDGVQVVSRECLPLAHTHSSSHKAHPTGRLVKDLSPASSPGLHAVRHLIESVEETPVPGRDFHPPPWTADVASEGARAWGNGSSAPSFIKPRRFSDTVESVQLTPFSSGSASQLDGYDSLALQQGRRKALCALLDRQTRSTGSSRCATLSHERANAQANLPSTRFIAPAADYVATQVKLRVQRLAAEAERARLTLALDVCEAVRPHARDLLLMLLLLVEESNMRRHHRQRGQVRGCHEATSTHRTSRSSHQDSTVWEESRVTYGTCAEAVNCVLERHGVTRVRATQDLCRRVVAWSQHHNLRRPNTQGGSLLDSLRGTADEASVEYAAFVSSVMEFAAQCRA</sequence>
<proteinExistence type="predicted"/>
<feature type="region of interest" description="Disordered" evidence="1">
    <location>
        <begin position="690"/>
        <end position="714"/>
    </location>
</feature>
<name>A0A836H4H0_9TRYP</name>
<feature type="compositionally biased region" description="Polar residues" evidence="1">
    <location>
        <begin position="452"/>
        <end position="466"/>
    </location>
</feature>
<dbReference type="EMBL" id="JAFEUZ010000006">
    <property type="protein sequence ID" value="KAG5486691.1"/>
    <property type="molecule type" value="Genomic_DNA"/>
</dbReference>
<feature type="compositionally biased region" description="Polar residues" evidence="1">
    <location>
        <begin position="260"/>
        <end position="274"/>
    </location>
</feature>